<sequence length="186" mass="21448">MCRHQAVKQYIQNVLTSVTTVLEKAQLEQVVFVILDASHHPLQRFVFELMLPATRVRSSDNLCLLKLEQELRAFILKINTSDAQLTSIPPDNTWVVQVHTSQAAALEMQQHQCVQDFTWIPADDREISMKDRQIIPLKAVSCEVVKVCWKLTDNKQYYSVAEHQYICSSINNEKMQLFVEESGKNE</sequence>
<dbReference type="AlphaFoldDB" id="A0AAD9KZ05"/>
<dbReference type="Proteomes" id="UP001209878">
    <property type="component" value="Unassembled WGS sequence"/>
</dbReference>
<feature type="domain" description="HORMA" evidence="1">
    <location>
        <begin position="1"/>
        <end position="151"/>
    </location>
</feature>
<name>A0AAD9KZ05_RIDPI</name>
<dbReference type="SUPFAM" id="SSF56019">
    <property type="entry name" value="The spindle assembly checkpoint protein mad2"/>
    <property type="match status" value="1"/>
</dbReference>
<dbReference type="PROSITE" id="PS50815">
    <property type="entry name" value="HORMA"/>
    <property type="match status" value="1"/>
</dbReference>
<dbReference type="GO" id="GO:0016035">
    <property type="term" value="C:zeta DNA polymerase complex"/>
    <property type="evidence" value="ECO:0007669"/>
    <property type="project" value="TreeGrafter"/>
</dbReference>
<evidence type="ECO:0000313" key="2">
    <source>
        <dbReference type="EMBL" id="KAK2180288.1"/>
    </source>
</evidence>
<evidence type="ECO:0000313" key="3">
    <source>
        <dbReference type="Proteomes" id="UP001209878"/>
    </source>
</evidence>
<dbReference type="PANTHER" id="PTHR11842:SF10">
    <property type="entry name" value="MITOTIC SPINDLE ASSEMBLY CHECKPOINT PROTEIN MAD2B"/>
    <property type="match status" value="1"/>
</dbReference>
<gene>
    <name evidence="2" type="ORF">NP493_448g03028</name>
</gene>
<dbReference type="PANTHER" id="PTHR11842">
    <property type="entry name" value="MITOTIC SPINDLE ASSEMBLY CHECKPOINT PROTEIN MAD2"/>
    <property type="match status" value="1"/>
</dbReference>
<organism evidence="2 3">
    <name type="scientific">Ridgeia piscesae</name>
    <name type="common">Tubeworm</name>
    <dbReference type="NCBI Taxonomy" id="27915"/>
    <lineage>
        <taxon>Eukaryota</taxon>
        <taxon>Metazoa</taxon>
        <taxon>Spiralia</taxon>
        <taxon>Lophotrochozoa</taxon>
        <taxon>Annelida</taxon>
        <taxon>Polychaeta</taxon>
        <taxon>Sedentaria</taxon>
        <taxon>Canalipalpata</taxon>
        <taxon>Sabellida</taxon>
        <taxon>Siboglinidae</taxon>
        <taxon>Ridgeia</taxon>
    </lineage>
</organism>
<dbReference type="EMBL" id="JAODUO010000450">
    <property type="protein sequence ID" value="KAK2180288.1"/>
    <property type="molecule type" value="Genomic_DNA"/>
</dbReference>
<dbReference type="Gene3D" id="3.30.900.10">
    <property type="entry name" value="HORMA domain"/>
    <property type="match status" value="1"/>
</dbReference>
<proteinExistence type="predicted"/>
<dbReference type="InterPro" id="IPR003511">
    <property type="entry name" value="HORMA_dom"/>
</dbReference>
<reference evidence="2" key="1">
    <citation type="journal article" date="2023" name="Mol. Biol. Evol.">
        <title>Third-Generation Sequencing Reveals the Adaptive Role of the Epigenome in Three Deep-Sea Polychaetes.</title>
        <authorList>
            <person name="Perez M."/>
            <person name="Aroh O."/>
            <person name="Sun Y."/>
            <person name="Lan Y."/>
            <person name="Juniper S.K."/>
            <person name="Young C.R."/>
            <person name="Angers B."/>
            <person name="Qian P.Y."/>
        </authorList>
    </citation>
    <scope>NUCLEOTIDE SEQUENCE</scope>
    <source>
        <strain evidence="2">R07B-5</strain>
    </source>
</reference>
<accession>A0AAD9KZ05</accession>
<comment type="caution">
    <text evidence="2">The sequence shown here is derived from an EMBL/GenBank/DDBJ whole genome shotgun (WGS) entry which is preliminary data.</text>
</comment>
<evidence type="ECO:0000259" key="1">
    <source>
        <dbReference type="PROSITE" id="PS50815"/>
    </source>
</evidence>
<dbReference type="InterPro" id="IPR036570">
    <property type="entry name" value="HORMA_dom_sf"/>
</dbReference>
<protein>
    <recommendedName>
        <fullName evidence="1">HORMA domain-containing protein</fullName>
    </recommendedName>
</protein>
<dbReference type="InterPro" id="IPR045091">
    <property type="entry name" value="Mad2-like"/>
</dbReference>
<keyword evidence="3" id="KW-1185">Reference proteome</keyword>